<dbReference type="PANTHER" id="PTHR35176:SF6">
    <property type="entry name" value="HEME OXYGENASE HI_0854-RELATED"/>
    <property type="match status" value="1"/>
</dbReference>
<dbReference type="GO" id="GO:0016491">
    <property type="term" value="F:oxidoreductase activity"/>
    <property type="evidence" value="ECO:0007669"/>
    <property type="project" value="UniProtKB-KW"/>
</dbReference>
<dbReference type="NCBIfam" id="TIGR04110">
    <property type="entry name" value="heme_HutZ"/>
    <property type="match status" value="1"/>
</dbReference>
<dbReference type="InterPro" id="IPR012349">
    <property type="entry name" value="Split_barrel_FMN-bd"/>
</dbReference>
<name>A0ABM8ZZP8_9VIBR</name>
<dbReference type="Proteomes" id="UP000838748">
    <property type="component" value="Unassembled WGS sequence"/>
</dbReference>
<sequence length="176" mass="20041">MTLSDEDRQERLQGILEAEIEDFVAQCKTLQLATVDEQGNPNVSYSPFVRNQFGYFILISLLARHAQNISSNSQVSMMMIEDEATAKQIYARKRLTFDATGVRVQRETKLWQQVVKQMMERFGDIVADLTQLNDFNLIQFQPDQGLFVKGFGQAYQLTGEELVSTQPVRGRGNSSH</sequence>
<evidence type="ECO:0000256" key="1">
    <source>
        <dbReference type="ARBA" id="ARBA00023002"/>
    </source>
</evidence>
<dbReference type="RefSeq" id="WP_237359825.1">
    <property type="nucleotide sequence ID" value="NZ_CAKLDM010000001.1"/>
</dbReference>
<evidence type="ECO:0000259" key="2">
    <source>
        <dbReference type="Pfam" id="PF01243"/>
    </source>
</evidence>
<dbReference type="EMBL" id="CAKLDM010000001">
    <property type="protein sequence ID" value="CAH0536427.1"/>
    <property type="molecule type" value="Genomic_DNA"/>
</dbReference>
<dbReference type="Gene3D" id="2.30.110.10">
    <property type="entry name" value="Electron Transport, Fmn-binding Protein, Chain A"/>
    <property type="match status" value="1"/>
</dbReference>
<dbReference type="PIRSF" id="PIRSF004633">
    <property type="entry name" value="UCP_PLP_oxd"/>
    <property type="match status" value="1"/>
</dbReference>
<comment type="caution">
    <text evidence="3">The sequence shown here is derived from an EMBL/GenBank/DDBJ whole genome shotgun (WGS) entry which is preliminary data.</text>
</comment>
<dbReference type="Pfam" id="PF01243">
    <property type="entry name" value="PNPOx_N"/>
    <property type="match status" value="1"/>
</dbReference>
<protein>
    <submittedName>
        <fullName evidence="3">Heme oxygenase HutZ</fullName>
        <ecNumber evidence="3">1.14.99.58</ecNumber>
    </submittedName>
</protein>
<gene>
    <name evidence="3" type="primary">hutZ</name>
    <name evidence="3" type="ORF">VMF7928_00417</name>
</gene>
<evidence type="ECO:0000313" key="3">
    <source>
        <dbReference type="EMBL" id="CAH0536427.1"/>
    </source>
</evidence>
<dbReference type="EC" id="1.14.99.58" evidence="3"/>
<reference evidence="3" key="1">
    <citation type="submission" date="2021-11" db="EMBL/GenBank/DDBJ databases">
        <authorList>
            <person name="Rodrigo-Torres L."/>
            <person name="Arahal R. D."/>
            <person name="Lucena T."/>
        </authorList>
    </citation>
    <scope>NUCLEOTIDE SEQUENCE</scope>
    <source>
        <strain evidence="3">CECT 7928</strain>
    </source>
</reference>
<dbReference type="PANTHER" id="PTHR35176">
    <property type="entry name" value="HEME OXYGENASE HI_0854-RELATED"/>
    <property type="match status" value="1"/>
</dbReference>
<feature type="domain" description="Pyridoxamine 5'-phosphate oxidase N-terminal" evidence="2">
    <location>
        <begin position="16"/>
        <end position="148"/>
    </location>
</feature>
<dbReference type="InterPro" id="IPR014419">
    <property type="entry name" value="HutZ"/>
</dbReference>
<dbReference type="InterPro" id="IPR011576">
    <property type="entry name" value="Pyridox_Oxase_N"/>
</dbReference>
<dbReference type="InterPro" id="IPR052019">
    <property type="entry name" value="F420H2_bilvrd_red/Heme_oxyg"/>
</dbReference>
<proteinExistence type="predicted"/>
<evidence type="ECO:0000313" key="4">
    <source>
        <dbReference type="Proteomes" id="UP000838748"/>
    </source>
</evidence>
<accession>A0ABM8ZZP8</accession>
<keyword evidence="1 3" id="KW-0560">Oxidoreductase</keyword>
<organism evidence="3 4">
    <name type="scientific">Vibrio marisflavi CECT 7928</name>
    <dbReference type="NCBI Taxonomy" id="634439"/>
    <lineage>
        <taxon>Bacteria</taxon>
        <taxon>Pseudomonadati</taxon>
        <taxon>Pseudomonadota</taxon>
        <taxon>Gammaproteobacteria</taxon>
        <taxon>Vibrionales</taxon>
        <taxon>Vibrionaceae</taxon>
        <taxon>Vibrio</taxon>
    </lineage>
</organism>
<dbReference type="SUPFAM" id="SSF50475">
    <property type="entry name" value="FMN-binding split barrel"/>
    <property type="match status" value="1"/>
</dbReference>
<keyword evidence="4" id="KW-1185">Reference proteome</keyword>